<dbReference type="GeneID" id="68360330"/>
<comment type="caution">
    <text evidence="3">The sequence shown here is derived from an EMBL/GenBank/DDBJ whole genome shotgun (WGS) entry which is preliminary data.</text>
</comment>
<evidence type="ECO:0000313" key="3">
    <source>
        <dbReference type="EMBL" id="KAH0957711.1"/>
    </source>
</evidence>
<dbReference type="InterPro" id="IPR035940">
    <property type="entry name" value="CAP_sf"/>
</dbReference>
<accession>A0A9P8SE61</accession>
<name>A0A9P8SE61_9HYPO</name>
<feature type="compositionally biased region" description="Low complexity" evidence="1">
    <location>
        <begin position="40"/>
        <end position="50"/>
    </location>
</feature>
<dbReference type="SUPFAM" id="SSF55797">
    <property type="entry name" value="PR-1-like"/>
    <property type="match status" value="1"/>
</dbReference>
<feature type="region of interest" description="Disordered" evidence="1">
    <location>
        <begin position="1"/>
        <end position="53"/>
    </location>
</feature>
<dbReference type="RefSeq" id="XP_044715225.1">
    <property type="nucleotide sequence ID" value="XM_044869672.1"/>
</dbReference>
<evidence type="ECO:0000256" key="1">
    <source>
        <dbReference type="SAM" id="MobiDB-lite"/>
    </source>
</evidence>
<dbReference type="Gene3D" id="3.40.33.10">
    <property type="entry name" value="CAP"/>
    <property type="match status" value="1"/>
</dbReference>
<dbReference type="OrthoDB" id="337038at2759"/>
<protein>
    <submittedName>
        <fullName evidence="3">Cysteine-rich secretory protein family domain-containing protein</fullName>
    </submittedName>
</protein>
<keyword evidence="4" id="KW-1185">Reference proteome</keyword>
<dbReference type="Proteomes" id="UP000824596">
    <property type="component" value="Unassembled WGS sequence"/>
</dbReference>
<dbReference type="SMART" id="SM00198">
    <property type="entry name" value="SCP"/>
    <property type="match status" value="1"/>
</dbReference>
<dbReference type="Pfam" id="PF00188">
    <property type="entry name" value="CAP"/>
    <property type="match status" value="1"/>
</dbReference>
<evidence type="ECO:0000259" key="2">
    <source>
        <dbReference type="SMART" id="SM00198"/>
    </source>
</evidence>
<dbReference type="AlphaFoldDB" id="A0A9P8SE61"/>
<dbReference type="PRINTS" id="PR00837">
    <property type="entry name" value="V5TPXLIKE"/>
</dbReference>
<feature type="domain" description="SCP" evidence="2">
    <location>
        <begin position="87"/>
        <end position="238"/>
    </location>
</feature>
<gene>
    <name evidence="3" type="ORF">HRG_11202</name>
</gene>
<proteinExistence type="predicted"/>
<dbReference type="PROSITE" id="PS01009">
    <property type="entry name" value="CRISP_1"/>
    <property type="match status" value="1"/>
</dbReference>
<dbReference type="InterPro" id="IPR002413">
    <property type="entry name" value="V5_allergen-like"/>
</dbReference>
<dbReference type="PRINTS" id="PR00838">
    <property type="entry name" value="V5ALLERGEN"/>
</dbReference>
<reference evidence="3" key="1">
    <citation type="submission" date="2021-09" db="EMBL/GenBank/DDBJ databases">
        <title>A high-quality genome of the endoparasitic fungus Hirsutella rhossiliensis with a comparison of Hirsutella genomes reveals transposable elements contributing to genome size variation.</title>
        <authorList>
            <person name="Lin R."/>
            <person name="Jiao Y."/>
            <person name="Sun X."/>
            <person name="Ling J."/>
            <person name="Xie B."/>
            <person name="Cheng X."/>
        </authorList>
    </citation>
    <scope>NUCLEOTIDE SEQUENCE</scope>
    <source>
        <strain evidence="3">HR02</strain>
    </source>
</reference>
<sequence length="255" mass="27673">MTYWDPSKGESDMHGSKWNGSPQEVDASKWHNLPHKPTVKSGSKPSPGSSADAQPVELVPVAFSNRTNIPALEPNSGSKPPTNNFGDYEQTMLEQHNVHRRNHSASDLAWDNTLAQYAENIANSCVFQHDIKQGSGGYGQNLAYAGSSGGIDGIKVKTAASAVTMQWYNGEMANWQFYGQDKPPSSSSLGKWGHFTQVVWKDTTKVGCATVKCAAGTVSSFDSWYTVCNYNPQGNFGDQYGSNVLKPVGEKMVTV</sequence>
<dbReference type="InterPro" id="IPR001283">
    <property type="entry name" value="CRISP-related"/>
</dbReference>
<dbReference type="PANTHER" id="PTHR10334">
    <property type="entry name" value="CYSTEINE-RICH SECRETORY PROTEIN-RELATED"/>
    <property type="match status" value="1"/>
</dbReference>
<dbReference type="EMBL" id="JAIZPD010000019">
    <property type="protein sequence ID" value="KAH0957711.1"/>
    <property type="molecule type" value="Genomic_DNA"/>
</dbReference>
<dbReference type="InterPro" id="IPR018244">
    <property type="entry name" value="Allrgn_V5/Tpx1_CS"/>
</dbReference>
<dbReference type="GO" id="GO:0005576">
    <property type="term" value="C:extracellular region"/>
    <property type="evidence" value="ECO:0007669"/>
    <property type="project" value="InterPro"/>
</dbReference>
<evidence type="ECO:0000313" key="4">
    <source>
        <dbReference type="Proteomes" id="UP000824596"/>
    </source>
</evidence>
<organism evidence="3 4">
    <name type="scientific">Hirsutella rhossiliensis</name>
    <dbReference type="NCBI Taxonomy" id="111463"/>
    <lineage>
        <taxon>Eukaryota</taxon>
        <taxon>Fungi</taxon>
        <taxon>Dikarya</taxon>
        <taxon>Ascomycota</taxon>
        <taxon>Pezizomycotina</taxon>
        <taxon>Sordariomycetes</taxon>
        <taxon>Hypocreomycetidae</taxon>
        <taxon>Hypocreales</taxon>
        <taxon>Ophiocordycipitaceae</taxon>
        <taxon>Hirsutella</taxon>
    </lineage>
</organism>
<dbReference type="InterPro" id="IPR014044">
    <property type="entry name" value="CAP_dom"/>
</dbReference>